<evidence type="ECO:0000313" key="3">
    <source>
        <dbReference type="Proteomes" id="UP000234328"/>
    </source>
</evidence>
<organism evidence="2 3">
    <name type="scientific">Pollutimonas nitritireducens</name>
    <dbReference type="NCBI Taxonomy" id="2045209"/>
    <lineage>
        <taxon>Bacteria</taxon>
        <taxon>Pseudomonadati</taxon>
        <taxon>Pseudomonadota</taxon>
        <taxon>Betaproteobacteria</taxon>
        <taxon>Burkholderiales</taxon>
        <taxon>Alcaligenaceae</taxon>
        <taxon>Pollutimonas</taxon>
    </lineage>
</organism>
<name>A0A2N4UJB2_9BURK</name>
<keyword evidence="3" id="KW-1185">Reference proteome</keyword>
<dbReference type="InterPro" id="IPR029068">
    <property type="entry name" value="Glyas_Bleomycin-R_OHBP_Dase"/>
</dbReference>
<dbReference type="Proteomes" id="UP000234328">
    <property type="component" value="Unassembled WGS sequence"/>
</dbReference>
<dbReference type="RefSeq" id="WP_102069150.1">
    <property type="nucleotide sequence ID" value="NZ_PDNV01000003.1"/>
</dbReference>
<protein>
    <submittedName>
        <fullName evidence="2">Glyoxalase</fullName>
    </submittedName>
</protein>
<dbReference type="AlphaFoldDB" id="A0A2N4UJB2"/>
<dbReference type="InterPro" id="IPR041581">
    <property type="entry name" value="Glyoxalase_6"/>
</dbReference>
<sequence>MKMLINIDVPQLGPAIAFYCGALPLSLRRIIDDDVAELSGASSDICLLQTAAGSSPAKGIDDVRHYRRHWTPVHIDFVVDNIEHAAKRAIEAGALQEGECIEWRGSRWISFSDPWGHGFCLIEFTGDGYSGTD</sequence>
<reference evidence="2 3" key="1">
    <citation type="submission" date="2017-10" db="EMBL/GenBank/DDBJ databases">
        <title>Two draft genome sequences of Pusillimonas sp. strains isolated from a nitrate- and radionuclide-contaminated groundwater in Russia.</title>
        <authorList>
            <person name="Grouzdev D.S."/>
            <person name="Tourova T.P."/>
            <person name="Goeva M.A."/>
            <person name="Babich T.L."/>
            <person name="Sokolova D.S."/>
            <person name="Abdullin R."/>
            <person name="Poltaraus A.B."/>
            <person name="Toshchakov S.V."/>
            <person name="Nazina T.N."/>
        </authorList>
    </citation>
    <scope>NUCLEOTIDE SEQUENCE [LARGE SCALE GENOMIC DNA]</scope>
    <source>
        <strain evidence="2 3">JR1/69-2-13</strain>
    </source>
</reference>
<comment type="caution">
    <text evidence="2">The sequence shown here is derived from an EMBL/GenBank/DDBJ whole genome shotgun (WGS) entry which is preliminary data.</text>
</comment>
<feature type="domain" description="VOC" evidence="1">
    <location>
        <begin position="1"/>
        <end position="124"/>
    </location>
</feature>
<dbReference type="Gene3D" id="3.10.180.10">
    <property type="entry name" value="2,3-Dihydroxybiphenyl 1,2-Dioxygenase, domain 1"/>
    <property type="match status" value="1"/>
</dbReference>
<dbReference type="OrthoDB" id="5522469at2"/>
<accession>A0A2N4UJB2</accession>
<dbReference type="EMBL" id="PDNV01000003">
    <property type="protein sequence ID" value="PLC55075.1"/>
    <property type="molecule type" value="Genomic_DNA"/>
</dbReference>
<evidence type="ECO:0000313" key="2">
    <source>
        <dbReference type="EMBL" id="PLC55075.1"/>
    </source>
</evidence>
<dbReference type="CDD" id="cd06587">
    <property type="entry name" value="VOC"/>
    <property type="match status" value="1"/>
</dbReference>
<dbReference type="SUPFAM" id="SSF54593">
    <property type="entry name" value="Glyoxalase/Bleomycin resistance protein/Dihydroxybiphenyl dioxygenase"/>
    <property type="match status" value="1"/>
</dbReference>
<proteinExistence type="predicted"/>
<dbReference type="PROSITE" id="PS51819">
    <property type="entry name" value="VOC"/>
    <property type="match status" value="1"/>
</dbReference>
<dbReference type="Pfam" id="PF18029">
    <property type="entry name" value="Glyoxalase_6"/>
    <property type="match status" value="1"/>
</dbReference>
<evidence type="ECO:0000259" key="1">
    <source>
        <dbReference type="PROSITE" id="PS51819"/>
    </source>
</evidence>
<gene>
    <name evidence="2" type="ORF">CR155_05165</name>
</gene>
<dbReference type="InterPro" id="IPR037523">
    <property type="entry name" value="VOC_core"/>
</dbReference>